<protein>
    <submittedName>
        <fullName evidence="1">Unnamed protein product</fullName>
    </submittedName>
</protein>
<dbReference type="EMBL" id="BSXS01012280">
    <property type="protein sequence ID" value="GMF02036.1"/>
    <property type="molecule type" value="Genomic_DNA"/>
</dbReference>
<dbReference type="Proteomes" id="UP001165064">
    <property type="component" value="Unassembled WGS sequence"/>
</dbReference>
<organism evidence="1 2">
    <name type="scientific">Ambrosiozyma monospora</name>
    <name type="common">Yeast</name>
    <name type="synonym">Endomycopsis monosporus</name>
    <dbReference type="NCBI Taxonomy" id="43982"/>
    <lineage>
        <taxon>Eukaryota</taxon>
        <taxon>Fungi</taxon>
        <taxon>Dikarya</taxon>
        <taxon>Ascomycota</taxon>
        <taxon>Saccharomycotina</taxon>
        <taxon>Pichiomycetes</taxon>
        <taxon>Pichiales</taxon>
        <taxon>Pichiaceae</taxon>
        <taxon>Ambrosiozyma</taxon>
    </lineage>
</organism>
<gene>
    <name evidence="1" type="ORF">Amon02_001133200</name>
</gene>
<evidence type="ECO:0000313" key="1">
    <source>
        <dbReference type="EMBL" id="GMF02036.1"/>
    </source>
</evidence>
<reference evidence="1" key="1">
    <citation type="submission" date="2023-04" db="EMBL/GenBank/DDBJ databases">
        <title>Ambrosiozyma monospora NBRC 10751.</title>
        <authorList>
            <person name="Ichikawa N."/>
            <person name="Sato H."/>
            <person name="Tonouchi N."/>
        </authorList>
    </citation>
    <scope>NUCLEOTIDE SEQUENCE</scope>
    <source>
        <strain evidence="1">NBRC 10751</strain>
    </source>
</reference>
<accession>A0ACB5U7D5</accession>
<keyword evidence="2" id="KW-1185">Reference proteome</keyword>
<name>A0ACB5U7D5_AMBMO</name>
<comment type="caution">
    <text evidence="1">The sequence shown here is derived from an EMBL/GenBank/DDBJ whole genome shotgun (WGS) entry which is preliminary data.</text>
</comment>
<proteinExistence type="predicted"/>
<evidence type="ECO:0000313" key="2">
    <source>
        <dbReference type="Proteomes" id="UP001165064"/>
    </source>
</evidence>
<sequence>MSIIITEKTFLDYFNNPNDLQIGTLIAVLELSALVFSLLVPYVSNTYGRKYTIILGALVFSIGGLLQSMAPFYWVMLVGRIISGAGIGFLSSIVPLFQSECSPHEQRGLYGSIEFTGNILGFSSSIWLDFGCSYISGTASWRVPLIVQVLLGTILFLGGFALVESPRYLLTKNKDKEGFRVLRLFHDDDELLEPGKSKREFLVIKRSIEADRQRIQKKDRSFFNVIRNNKKRILIGSSTLIFAQTNGINLVSYYQPMIFKQIGFKGRSSFLLSGINGLIYLASTIIPWFIMDNRRIGGRRKLFIFGGIVMGLCLCLAGIFTAFDSQIGSILCAVVIVGYMATFGITWGPVGWLYNSEIYSDSYTRAVGTALGSAGNWISNFVVGEISPALLDLITWRLYFIYGVSCFISVFVAYKCYPETAGVELEDMDELFSNFYHKKRRNIEK</sequence>